<reference evidence="1 2" key="1">
    <citation type="journal article" date="2020" name="Cell">
        <title>Large-Scale Comparative Analyses of Tick Genomes Elucidate Their Genetic Diversity and Vector Capacities.</title>
        <authorList>
            <consortium name="Tick Genome and Microbiome Consortium (TIGMIC)"/>
            <person name="Jia N."/>
            <person name="Wang J."/>
            <person name="Shi W."/>
            <person name="Du L."/>
            <person name="Sun Y."/>
            <person name="Zhan W."/>
            <person name="Jiang J.F."/>
            <person name="Wang Q."/>
            <person name="Zhang B."/>
            <person name="Ji P."/>
            <person name="Bell-Sakyi L."/>
            <person name="Cui X.M."/>
            <person name="Yuan T.T."/>
            <person name="Jiang B.G."/>
            <person name="Yang W.F."/>
            <person name="Lam T.T."/>
            <person name="Chang Q.C."/>
            <person name="Ding S.J."/>
            <person name="Wang X.J."/>
            <person name="Zhu J.G."/>
            <person name="Ruan X.D."/>
            <person name="Zhao L."/>
            <person name="Wei J.T."/>
            <person name="Ye R.Z."/>
            <person name="Que T.C."/>
            <person name="Du C.H."/>
            <person name="Zhou Y.H."/>
            <person name="Cheng J.X."/>
            <person name="Dai P.F."/>
            <person name="Guo W.B."/>
            <person name="Han X.H."/>
            <person name="Huang E.J."/>
            <person name="Li L.F."/>
            <person name="Wei W."/>
            <person name="Gao Y.C."/>
            <person name="Liu J.Z."/>
            <person name="Shao H.Z."/>
            <person name="Wang X."/>
            <person name="Wang C.C."/>
            <person name="Yang T.C."/>
            <person name="Huo Q.B."/>
            <person name="Li W."/>
            <person name="Chen H.Y."/>
            <person name="Chen S.E."/>
            <person name="Zhou L.G."/>
            <person name="Ni X.B."/>
            <person name="Tian J.H."/>
            <person name="Sheng Y."/>
            <person name="Liu T."/>
            <person name="Pan Y.S."/>
            <person name="Xia L.Y."/>
            <person name="Li J."/>
            <person name="Zhao F."/>
            <person name="Cao W.C."/>
        </authorList>
    </citation>
    <scope>NUCLEOTIDE SEQUENCE [LARGE SCALE GENOMIC DNA]</scope>
    <source>
        <strain evidence="1">Iper-2018</strain>
    </source>
</reference>
<accession>A0AC60PZA1</accession>
<evidence type="ECO:0000313" key="1">
    <source>
        <dbReference type="EMBL" id="KAG0426659.1"/>
    </source>
</evidence>
<dbReference type="Proteomes" id="UP000805193">
    <property type="component" value="Unassembled WGS sequence"/>
</dbReference>
<protein>
    <submittedName>
        <fullName evidence="1">Uncharacterized protein</fullName>
    </submittedName>
</protein>
<organism evidence="1 2">
    <name type="scientific">Ixodes persulcatus</name>
    <name type="common">Taiga tick</name>
    <dbReference type="NCBI Taxonomy" id="34615"/>
    <lineage>
        <taxon>Eukaryota</taxon>
        <taxon>Metazoa</taxon>
        <taxon>Ecdysozoa</taxon>
        <taxon>Arthropoda</taxon>
        <taxon>Chelicerata</taxon>
        <taxon>Arachnida</taxon>
        <taxon>Acari</taxon>
        <taxon>Parasitiformes</taxon>
        <taxon>Ixodida</taxon>
        <taxon>Ixodoidea</taxon>
        <taxon>Ixodidae</taxon>
        <taxon>Ixodinae</taxon>
        <taxon>Ixodes</taxon>
    </lineage>
</organism>
<keyword evidence="2" id="KW-1185">Reference proteome</keyword>
<dbReference type="EMBL" id="JABSTQ010009697">
    <property type="protein sequence ID" value="KAG0426659.1"/>
    <property type="molecule type" value="Genomic_DNA"/>
</dbReference>
<comment type="caution">
    <text evidence="1">The sequence shown here is derived from an EMBL/GenBank/DDBJ whole genome shotgun (WGS) entry which is preliminary data.</text>
</comment>
<name>A0AC60PZA1_IXOPE</name>
<gene>
    <name evidence="1" type="ORF">HPB47_026254</name>
</gene>
<evidence type="ECO:0000313" key="2">
    <source>
        <dbReference type="Proteomes" id="UP000805193"/>
    </source>
</evidence>
<proteinExistence type="predicted"/>
<sequence length="129" mass="14375">MVLPVLVYVVEPHHHALHHFYRTIGRKKLPFSKVLMVHFDAHPDLVLPPGLDPARCRDQDHVLNVVDIESCRLPSQGTSTVCSGCTVSVVGSAARRRSTVPHRLQSTVKAVKIRGVWWRHGAVDVCNFG</sequence>